<keyword evidence="4" id="KW-1185">Reference proteome</keyword>
<dbReference type="Proteomes" id="UP001634393">
    <property type="component" value="Unassembled WGS sequence"/>
</dbReference>
<protein>
    <recommendedName>
        <fullName evidence="5">BZIP domain-containing protein</fullName>
    </recommendedName>
</protein>
<proteinExistence type="predicted"/>
<sequence length="268" mass="30248">MEPITTNADNRQEIDDLIGKLEQGSDDLWEKLAQLTSSGIINVEELLDLYNSYCGDNSYSTSGSTQEQTTAGLQDFNNYESTNIENINGLNTNTEIQENEMMFEEMAEDASEEYAAVNTNSHAGMGSTNNSKEVIYIKYGDLHCSGAGGSELGRILGGPFMNFPQKVRVNKEVSNSKTMRNRIKRKYGGVVETAEETARRLEITKIKNREAATKAQEARKEREELLRARMSMIQRKNEYLKKVIKAMDNSRRINQPQKPLRRTKSGPQ</sequence>
<name>A0ABD3UN98_9LAMI</name>
<evidence type="ECO:0000313" key="4">
    <source>
        <dbReference type="Proteomes" id="UP001634393"/>
    </source>
</evidence>
<feature type="compositionally biased region" description="Basic residues" evidence="2">
    <location>
        <begin position="259"/>
        <end position="268"/>
    </location>
</feature>
<comment type="caution">
    <text evidence="3">The sequence shown here is derived from an EMBL/GenBank/DDBJ whole genome shotgun (WGS) entry which is preliminary data.</text>
</comment>
<feature type="coiled-coil region" evidence="1">
    <location>
        <begin position="201"/>
        <end position="235"/>
    </location>
</feature>
<dbReference type="AlphaFoldDB" id="A0ABD3UN98"/>
<feature type="region of interest" description="Disordered" evidence="2">
    <location>
        <begin position="247"/>
        <end position="268"/>
    </location>
</feature>
<reference evidence="3 4" key="1">
    <citation type="submission" date="2024-12" db="EMBL/GenBank/DDBJ databases">
        <title>The unique morphological basis and parallel evolutionary history of personate flowers in Penstemon.</title>
        <authorList>
            <person name="Depatie T.H."/>
            <person name="Wessinger C.A."/>
        </authorList>
    </citation>
    <scope>NUCLEOTIDE SEQUENCE [LARGE SCALE GENOMIC DNA]</scope>
    <source>
        <strain evidence="3">WTNN_2</strain>
        <tissue evidence="3">Leaf</tissue>
    </source>
</reference>
<evidence type="ECO:0000256" key="1">
    <source>
        <dbReference type="SAM" id="Coils"/>
    </source>
</evidence>
<dbReference type="EMBL" id="JBJXBP010000001">
    <property type="protein sequence ID" value="KAL3850971.1"/>
    <property type="molecule type" value="Genomic_DNA"/>
</dbReference>
<evidence type="ECO:0000256" key="2">
    <source>
        <dbReference type="SAM" id="MobiDB-lite"/>
    </source>
</evidence>
<gene>
    <name evidence="3" type="ORF">ACJIZ3_012853</name>
</gene>
<keyword evidence="1" id="KW-0175">Coiled coil</keyword>
<accession>A0ABD3UN98</accession>
<organism evidence="3 4">
    <name type="scientific">Penstemon smallii</name>
    <dbReference type="NCBI Taxonomy" id="265156"/>
    <lineage>
        <taxon>Eukaryota</taxon>
        <taxon>Viridiplantae</taxon>
        <taxon>Streptophyta</taxon>
        <taxon>Embryophyta</taxon>
        <taxon>Tracheophyta</taxon>
        <taxon>Spermatophyta</taxon>
        <taxon>Magnoliopsida</taxon>
        <taxon>eudicotyledons</taxon>
        <taxon>Gunneridae</taxon>
        <taxon>Pentapetalae</taxon>
        <taxon>asterids</taxon>
        <taxon>lamiids</taxon>
        <taxon>Lamiales</taxon>
        <taxon>Plantaginaceae</taxon>
        <taxon>Cheloneae</taxon>
        <taxon>Penstemon</taxon>
    </lineage>
</organism>
<evidence type="ECO:0008006" key="5">
    <source>
        <dbReference type="Google" id="ProtNLM"/>
    </source>
</evidence>
<evidence type="ECO:0000313" key="3">
    <source>
        <dbReference type="EMBL" id="KAL3850971.1"/>
    </source>
</evidence>